<feature type="region of interest" description="Disordered" evidence="1">
    <location>
        <begin position="466"/>
        <end position="524"/>
    </location>
</feature>
<gene>
    <name evidence="2" type="ORF">AARE701A_LOCUS12423</name>
</gene>
<dbReference type="Proteomes" id="UP000682877">
    <property type="component" value="Chromosome 5"/>
</dbReference>
<keyword evidence="3" id="KW-1185">Reference proteome</keyword>
<proteinExistence type="predicted"/>
<reference evidence="2" key="1">
    <citation type="submission" date="2021-01" db="EMBL/GenBank/DDBJ databases">
        <authorList>
            <person name="Bezrukov I."/>
        </authorList>
    </citation>
    <scope>NUCLEOTIDE SEQUENCE</scope>
</reference>
<dbReference type="AlphaFoldDB" id="A0A8S2AC52"/>
<evidence type="ECO:0000313" key="3">
    <source>
        <dbReference type="Proteomes" id="UP000682877"/>
    </source>
</evidence>
<dbReference type="InterPro" id="IPR004252">
    <property type="entry name" value="Probable_transposase_24"/>
</dbReference>
<feature type="region of interest" description="Disordered" evidence="1">
    <location>
        <begin position="82"/>
        <end position="104"/>
    </location>
</feature>
<name>A0A8S2AC52_ARAAE</name>
<dbReference type="EMBL" id="LR999455">
    <property type="protein sequence ID" value="CAE6074570.1"/>
    <property type="molecule type" value="Genomic_DNA"/>
</dbReference>
<sequence length="524" mass="58856">MRYEKYDPFILPEQCDQVCYIPYPRLRRSDEEWWASTKVVPRGFRETTEIVDQIALQDDIHNHFVAPSGIIRVEAHALEDASDDEPIPMDNPNDDHHHGFSPSSPVHQLTLRVLHLTGVSTTMNLRGPSSSRGTNMHFRASQGVPMPPGATRSTNSTAARHPLPSLAAVMSAPERRNMPHLHPQRLNGALWFDIHVCITKDIVATYQSDFWGPWWNFGMVPLSKKDSWWTSFVQKYYWSSEHHDQVLHCWEDTLKDSIRNLVSKRKRNGKKPDYIGLSDWNRMLDIWETERAKERSQTNSKNRKSDPEGLGTHRHVSGAKKHTRVAYEMSIEAGGVAPPATEVVRRTHTRKDGTFIDKKAEALLLRAQNLATQRCSANETESTVTGPSHNELTAAYIEMATNSKGRIYGLGSIQYLNVDPNEAASASLLRNLDIDTRITKMEDNVEVMKRAMDVLLRLNGIDPVTLEPTGHAPSRAEGASSAGSPSPRSNSVAGPAEPTNPRSPINLADMTPQSVEGFEFEDRH</sequence>
<dbReference type="Pfam" id="PF03004">
    <property type="entry name" value="Transposase_24"/>
    <property type="match status" value="1"/>
</dbReference>
<feature type="region of interest" description="Disordered" evidence="1">
    <location>
        <begin position="291"/>
        <end position="320"/>
    </location>
</feature>
<feature type="compositionally biased region" description="Low complexity" evidence="1">
    <location>
        <begin position="472"/>
        <end position="491"/>
    </location>
</feature>
<accession>A0A8S2AC52</accession>
<evidence type="ECO:0000313" key="2">
    <source>
        <dbReference type="EMBL" id="CAE6074570.1"/>
    </source>
</evidence>
<organism evidence="2 3">
    <name type="scientific">Arabidopsis arenosa</name>
    <name type="common">Sand rock-cress</name>
    <name type="synonym">Cardaminopsis arenosa</name>
    <dbReference type="NCBI Taxonomy" id="38785"/>
    <lineage>
        <taxon>Eukaryota</taxon>
        <taxon>Viridiplantae</taxon>
        <taxon>Streptophyta</taxon>
        <taxon>Embryophyta</taxon>
        <taxon>Tracheophyta</taxon>
        <taxon>Spermatophyta</taxon>
        <taxon>Magnoliopsida</taxon>
        <taxon>eudicotyledons</taxon>
        <taxon>Gunneridae</taxon>
        <taxon>Pentapetalae</taxon>
        <taxon>rosids</taxon>
        <taxon>malvids</taxon>
        <taxon>Brassicales</taxon>
        <taxon>Brassicaceae</taxon>
        <taxon>Camelineae</taxon>
        <taxon>Arabidopsis</taxon>
    </lineage>
</organism>
<evidence type="ECO:0000256" key="1">
    <source>
        <dbReference type="SAM" id="MobiDB-lite"/>
    </source>
</evidence>
<protein>
    <submittedName>
        <fullName evidence="2">Uncharacterized protein</fullName>
    </submittedName>
</protein>